<reference evidence="6 7" key="1">
    <citation type="journal article" date="2015" name="Int. J. Syst. Evol. Microbiol.">
        <title>Sporolactobacillus shoreae sp. nov. and Sporolactobacillus spathodeae sp. nov., two spore-forming lactic acid bacteria isolated from tree barks in Thailand.</title>
        <authorList>
            <person name="Thamacharoensuk T."/>
            <person name="Kitahara M."/>
            <person name="Ohkuma M."/>
            <person name="Thongchul N."/>
            <person name="Tanasupawat S."/>
        </authorList>
    </citation>
    <scope>NUCLEOTIDE SEQUENCE [LARGE SCALE GENOMIC DNA]</scope>
    <source>
        <strain evidence="6 7">BK92</strain>
    </source>
</reference>
<feature type="region of interest" description="Disordered" evidence="4">
    <location>
        <begin position="237"/>
        <end position="256"/>
    </location>
</feature>
<dbReference type="Proteomes" id="UP000298347">
    <property type="component" value="Unassembled WGS sequence"/>
</dbReference>
<dbReference type="PROSITE" id="PS50893">
    <property type="entry name" value="ABC_TRANSPORTER_2"/>
    <property type="match status" value="1"/>
</dbReference>
<dbReference type="EMBL" id="SRJD01000004">
    <property type="protein sequence ID" value="TGA99133.1"/>
    <property type="molecule type" value="Genomic_DNA"/>
</dbReference>
<dbReference type="SMART" id="SM00382">
    <property type="entry name" value="AAA"/>
    <property type="match status" value="1"/>
</dbReference>
<dbReference type="RefSeq" id="WP_135347689.1">
    <property type="nucleotide sequence ID" value="NZ_SRJD01000004.1"/>
</dbReference>
<dbReference type="GO" id="GO:0005524">
    <property type="term" value="F:ATP binding"/>
    <property type="evidence" value="ECO:0007669"/>
    <property type="project" value="UniProtKB-KW"/>
</dbReference>
<feature type="domain" description="ABC transporter" evidence="5">
    <location>
        <begin position="5"/>
        <end position="232"/>
    </location>
</feature>
<comment type="caution">
    <text evidence="6">The sequence shown here is derived from an EMBL/GenBank/DDBJ whole genome shotgun (WGS) entry which is preliminary data.</text>
</comment>
<dbReference type="OrthoDB" id="9806726at2"/>
<evidence type="ECO:0000256" key="3">
    <source>
        <dbReference type="ARBA" id="ARBA00022840"/>
    </source>
</evidence>
<dbReference type="InterPro" id="IPR003593">
    <property type="entry name" value="AAA+_ATPase"/>
</dbReference>
<protein>
    <submittedName>
        <fullName evidence="6">ABC transporter ATP-binding protein</fullName>
    </submittedName>
</protein>
<evidence type="ECO:0000313" key="7">
    <source>
        <dbReference type="Proteomes" id="UP000298347"/>
    </source>
</evidence>
<feature type="compositionally biased region" description="Low complexity" evidence="4">
    <location>
        <begin position="244"/>
        <end position="256"/>
    </location>
</feature>
<dbReference type="Gene3D" id="3.40.50.300">
    <property type="entry name" value="P-loop containing nucleotide triphosphate hydrolases"/>
    <property type="match status" value="1"/>
</dbReference>
<dbReference type="InterPro" id="IPR027417">
    <property type="entry name" value="P-loop_NTPase"/>
</dbReference>
<dbReference type="GO" id="GO:0016887">
    <property type="term" value="F:ATP hydrolysis activity"/>
    <property type="evidence" value="ECO:0007669"/>
    <property type="project" value="InterPro"/>
</dbReference>
<evidence type="ECO:0000256" key="2">
    <source>
        <dbReference type="ARBA" id="ARBA00022741"/>
    </source>
</evidence>
<dbReference type="PANTHER" id="PTHR42734">
    <property type="entry name" value="METAL TRANSPORT SYSTEM ATP-BINDING PROTEIN TM_0124-RELATED"/>
    <property type="match status" value="1"/>
</dbReference>
<evidence type="ECO:0000256" key="1">
    <source>
        <dbReference type="ARBA" id="ARBA00022448"/>
    </source>
</evidence>
<keyword evidence="2" id="KW-0547">Nucleotide-binding</keyword>
<evidence type="ECO:0000256" key="4">
    <source>
        <dbReference type="SAM" id="MobiDB-lite"/>
    </source>
</evidence>
<dbReference type="PROSITE" id="PS00211">
    <property type="entry name" value="ABC_TRANSPORTER_1"/>
    <property type="match status" value="1"/>
</dbReference>
<evidence type="ECO:0000259" key="5">
    <source>
        <dbReference type="PROSITE" id="PS50893"/>
    </source>
</evidence>
<gene>
    <name evidence="6" type="ORF">E4665_04935</name>
</gene>
<accession>A0A4Z0GQR1</accession>
<dbReference type="InterPro" id="IPR003439">
    <property type="entry name" value="ABC_transporter-like_ATP-bd"/>
</dbReference>
<organism evidence="6 7">
    <name type="scientific">Sporolactobacillus shoreae</name>
    <dbReference type="NCBI Taxonomy" id="1465501"/>
    <lineage>
        <taxon>Bacteria</taxon>
        <taxon>Bacillati</taxon>
        <taxon>Bacillota</taxon>
        <taxon>Bacilli</taxon>
        <taxon>Bacillales</taxon>
        <taxon>Sporolactobacillaceae</taxon>
        <taxon>Sporolactobacillus</taxon>
    </lineage>
</organism>
<dbReference type="CDD" id="cd03235">
    <property type="entry name" value="ABC_Metallic_Cations"/>
    <property type="match status" value="1"/>
</dbReference>
<keyword evidence="7" id="KW-1185">Reference proteome</keyword>
<dbReference type="SUPFAM" id="SSF52540">
    <property type="entry name" value="P-loop containing nucleoside triphosphate hydrolases"/>
    <property type="match status" value="1"/>
</dbReference>
<keyword evidence="3 6" id="KW-0067">ATP-binding</keyword>
<sequence>MLHRVRVSHLQVSFNGEEVLNDLSFDVSAGEMFAVIGPNGAGKSTLLKSILGLIQPQNGRIVLDDESKTVVGYVPQSRVIDDETPISARDFVSLGQLSGFFPWPSMQERKVLREIMSFTDTDRFARKPIGKLSGGERQRVFLAQALVRHPDLLLLDESTANLDPDAQERMMELVQKAASDWGVSVIFISHDLELVRKYADRVLLMSRGFYKTGTKQEILNDQAMLKNVYQSISSEADGALQQKSPSAGLSLSASPR</sequence>
<name>A0A4Z0GQR1_9BACL</name>
<dbReference type="InterPro" id="IPR017871">
    <property type="entry name" value="ABC_transporter-like_CS"/>
</dbReference>
<evidence type="ECO:0000313" key="6">
    <source>
        <dbReference type="EMBL" id="TGA99133.1"/>
    </source>
</evidence>
<dbReference type="Pfam" id="PF00005">
    <property type="entry name" value="ABC_tran"/>
    <property type="match status" value="1"/>
</dbReference>
<dbReference type="AlphaFoldDB" id="A0A4Z0GQR1"/>
<keyword evidence="1" id="KW-0813">Transport</keyword>
<dbReference type="InterPro" id="IPR050153">
    <property type="entry name" value="Metal_Ion_Import_ABC"/>
</dbReference>
<proteinExistence type="predicted"/>